<protein>
    <submittedName>
        <fullName evidence="1">DNA primase</fullName>
    </submittedName>
</protein>
<evidence type="ECO:0000313" key="2">
    <source>
        <dbReference type="Proteomes" id="UP000267342"/>
    </source>
</evidence>
<dbReference type="EMBL" id="AP018933">
    <property type="protein sequence ID" value="BBG30285.1"/>
    <property type="molecule type" value="Genomic_DNA"/>
</dbReference>
<evidence type="ECO:0000313" key="1">
    <source>
        <dbReference type="EMBL" id="BBG30285.1"/>
    </source>
</evidence>
<keyword evidence="2" id="KW-1185">Reference proteome</keyword>
<dbReference type="AlphaFoldDB" id="A0A348HF83"/>
<reference evidence="1 2" key="1">
    <citation type="submission" date="2018-09" db="EMBL/GenBank/DDBJ databases">
        <title>Zymobacter palmae IAM14233 (=T109) whole genome analysis.</title>
        <authorList>
            <person name="Yanase H."/>
        </authorList>
    </citation>
    <scope>NUCLEOTIDE SEQUENCE [LARGE SCALE GENOMIC DNA]</scope>
    <source>
        <strain evidence="1 2">IAM14233</strain>
    </source>
</reference>
<sequence length="182" mass="20005">MGSIVGCALLAGCASTSPHVISHSIEVSPGINVVRTAQGNVVDSITMRRDATRVNDLALRDCLLSNVVPANREPATDIVQPEASVWQRPGEVDVNGQTVHYRLSLQRLKDQNYYLFDQLGQPHRDAQGQEMWTPVPAWDHQQPKALHSALVEKTNAIQSCLVNAEQQQRSATSGRDARMRSS</sequence>
<name>A0A348HF83_9GAMM</name>
<dbReference type="Proteomes" id="UP000267342">
    <property type="component" value="Chromosome"/>
</dbReference>
<organism evidence="1 2">
    <name type="scientific">Zymobacter palmae</name>
    <dbReference type="NCBI Taxonomy" id="33074"/>
    <lineage>
        <taxon>Bacteria</taxon>
        <taxon>Pseudomonadati</taxon>
        <taxon>Pseudomonadota</taxon>
        <taxon>Gammaproteobacteria</taxon>
        <taxon>Oceanospirillales</taxon>
        <taxon>Halomonadaceae</taxon>
        <taxon>Zymobacter group</taxon>
        <taxon>Zymobacter</taxon>
    </lineage>
</organism>
<accession>A0A348HF83</accession>
<dbReference type="KEGG" id="zpl:ZBT109_1528"/>
<proteinExistence type="predicted"/>
<gene>
    <name evidence="1" type="ORF">ZBT109_1528</name>
</gene>